<name>A0AAE3XGW9_9BACT</name>
<proteinExistence type="predicted"/>
<dbReference type="Pfam" id="PF08713">
    <property type="entry name" value="DNA_alkylation"/>
    <property type="match status" value="1"/>
</dbReference>
<dbReference type="AlphaFoldDB" id="A0AAE3XGW9"/>
<organism evidence="1 2">
    <name type="scientific">Aureibacter tunicatorum</name>
    <dbReference type="NCBI Taxonomy" id="866807"/>
    <lineage>
        <taxon>Bacteria</taxon>
        <taxon>Pseudomonadati</taxon>
        <taxon>Bacteroidota</taxon>
        <taxon>Cytophagia</taxon>
        <taxon>Cytophagales</taxon>
        <taxon>Persicobacteraceae</taxon>
        <taxon>Aureibacter</taxon>
    </lineage>
</organism>
<dbReference type="Proteomes" id="UP001185092">
    <property type="component" value="Unassembled WGS sequence"/>
</dbReference>
<comment type="caution">
    <text evidence="1">The sequence shown here is derived from an EMBL/GenBank/DDBJ whole genome shotgun (WGS) entry which is preliminary data.</text>
</comment>
<dbReference type="PANTHER" id="PTHR34070">
    <property type="entry name" value="ARMADILLO-TYPE FOLD"/>
    <property type="match status" value="1"/>
</dbReference>
<evidence type="ECO:0000313" key="2">
    <source>
        <dbReference type="Proteomes" id="UP001185092"/>
    </source>
</evidence>
<accession>A0AAE3XGW9</accession>
<evidence type="ECO:0000313" key="1">
    <source>
        <dbReference type="EMBL" id="MDR6237396.1"/>
    </source>
</evidence>
<keyword evidence="2" id="KW-1185">Reference proteome</keyword>
<dbReference type="PANTHER" id="PTHR34070:SF1">
    <property type="entry name" value="DNA ALKYLATION REPAIR PROTEIN"/>
    <property type="match status" value="1"/>
</dbReference>
<dbReference type="InterPro" id="IPR016024">
    <property type="entry name" value="ARM-type_fold"/>
</dbReference>
<dbReference type="InterPro" id="IPR014825">
    <property type="entry name" value="DNA_alkylation"/>
</dbReference>
<protein>
    <submittedName>
        <fullName evidence="1">3-methyladenine DNA glycosylase AlkD</fullName>
    </submittedName>
</protein>
<dbReference type="CDD" id="cd07064">
    <property type="entry name" value="AlkD_like_1"/>
    <property type="match status" value="1"/>
</dbReference>
<dbReference type="EMBL" id="JAVDQD010000001">
    <property type="protein sequence ID" value="MDR6237396.1"/>
    <property type="molecule type" value="Genomic_DNA"/>
</dbReference>
<sequence>MALSISKQNEILLNSLRLKYEAASDKKKALQKNQYFRNLFESYGISNPDRRAIDKQVQREINYKLLENDIKTIVKTAYQKKQREWQHFAMEIHFSSRKTWVENDLKTIEFMLVNKSWWDTVDYISSNSLGEFMKKRKEQQVETFKKWRTSYNIWLRRASILFQLKYKEKTDIDMLAKNIIPSLSSNEFFLQKAIGWSLRQYAKTDPNFVSNFVDEHDISGLARREALKHINKS</sequence>
<dbReference type="SUPFAM" id="SSF48371">
    <property type="entry name" value="ARM repeat"/>
    <property type="match status" value="1"/>
</dbReference>
<dbReference type="Gene3D" id="1.20.1660.10">
    <property type="entry name" value="Hypothetical protein (EF3068)"/>
    <property type="match status" value="1"/>
</dbReference>
<dbReference type="RefSeq" id="WP_309936861.1">
    <property type="nucleotide sequence ID" value="NZ_AP025305.1"/>
</dbReference>
<dbReference type="Gene3D" id="1.25.40.290">
    <property type="entry name" value="ARM repeat domains"/>
    <property type="match status" value="1"/>
</dbReference>
<reference evidence="1" key="1">
    <citation type="submission" date="2023-07" db="EMBL/GenBank/DDBJ databases">
        <title>Genomic Encyclopedia of Type Strains, Phase IV (KMG-IV): sequencing the most valuable type-strain genomes for metagenomic binning, comparative biology and taxonomic classification.</title>
        <authorList>
            <person name="Goeker M."/>
        </authorList>
    </citation>
    <scope>NUCLEOTIDE SEQUENCE</scope>
    <source>
        <strain evidence="1">DSM 26174</strain>
    </source>
</reference>
<gene>
    <name evidence="1" type="ORF">HNQ88_000372</name>
</gene>